<comment type="caution">
    <text evidence="1">The sequence shown here is derived from an EMBL/GenBank/DDBJ whole genome shotgun (WGS) entry which is preliminary data.</text>
</comment>
<sequence>MLKTDSTYNINEADQPRFLLPYTENLTPKQQPKPNYQENQDFSCALKTRILHSLQVCNKS</sequence>
<name>A0A0M8MK74_9FLAO</name>
<dbReference type="STRING" id="1202724.AM493_15125"/>
<gene>
    <name evidence="1" type="ORF">AM493_15125</name>
</gene>
<dbReference type="PATRIC" id="fig|1202724.3.peg.3142"/>
<protein>
    <submittedName>
        <fullName evidence="1">Uncharacterized protein</fullName>
    </submittedName>
</protein>
<organism evidence="1 2">
    <name type="scientific">Flavobacterium akiainvivens</name>
    <dbReference type="NCBI Taxonomy" id="1202724"/>
    <lineage>
        <taxon>Bacteria</taxon>
        <taxon>Pseudomonadati</taxon>
        <taxon>Bacteroidota</taxon>
        <taxon>Flavobacteriia</taxon>
        <taxon>Flavobacteriales</taxon>
        <taxon>Flavobacteriaceae</taxon>
        <taxon>Flavobacterium</taxon>
    </lineage>
</organism>
<keyword evidence="2" id="KW-1185">Reference proteome</keyword>
<dbReference type="AlphaFoldDB" id="A0A0M8MK74"/>
<proteinExistence type="predicted"/>
<accession>A0A0M8MK74</accession>
<reference evidence="1 2" key="1">
    <citation type="submission" date="2015-08" db="EMBL/GenBank/DDBJ databases">
        <title>Whole genome sequence of Flavobacterium akiainvivens IK-1T, from decaying Wikstroemia oahuensis, an endemic Hawaiian shrub.</title>
        <authorList>
            <person name="Wan X."/>
            <person name="Hou S."/>
            <person name="Saito J."/>
            <person name="Donachie S."/>
        </authorList>
    </citation>
    <scope>NUCLEOTIDE SEQUENCE [LARGE SCALE GENOMIC DNA]</scope>
    <source>
        <strain evidence="1 2">IK-1</strain>
    </source>
</reference>
<evidence type="ECO:0000313" key="2">
    <source>
        <dbReference type="Proteomes" id="UP000037755"/>
    </source>
</evidence>
<dbReference type="Proteomes" id="UP000037755">
    <property type="component" value="Unassembled WGS sequence"/>
</dbReference>
<dbReference type="EMBL" id="LIYD01000005">
    <property type="protein sequence ID" value="KOS07218.1"/>
    <property type="molecule type" value="Genomic_DNA"/>
</dbReference>
<evidence type="ECO:0000313" key="1">
    <source>
        <dbReference type="EMBL" id="KOS07218.1"/>
    </source>
</evidence>